<accession>A0ABN2U0Y3</accession>
<dbReference type="SMART" id="SM00344">
    <property type="entry name" value="HTH_ASNC"/>
    <property type="match status" value="1"/>
</dbReference>
<dbReference type="EMBL" id="BAAANB010000003">
    <property type="protein sequence ID" value="GAA2025205.1"/>
    <property type="molecule type" value="Genomic_DNA"/>
</dbReference>
<dbReference type="Pfam" id="PF01037">
    <property type="entry name" value="AsnC_trans_reg"/>
    <property type="match status" value="1"/>
</dbReference>
<protein>
    <submittedName>
        <fullName evidence="2">Lrp/AsnC family transcriptional regulator</fullName>
    </submittedName>
</protein>
<dbReference type="Gene3D" id="3.30.70.920">
    <property type="match status" value="1"/>
</dbReference>
<dbReference type="PANTHER" id="PTHR30154:SF34">
    <property type="entry name" value="TRANSCRIPTIONAL REGULATOR AZLB"/>
    <property type="match status" value="1"/>
</dbReference>
<evidence type="ECO:0000313" key="2">
    <source>
        <dbReference type="EMBL" id="GAA2025205.1"/>
    </source>
</evidence>
<dbReference type="PANTHER" id="PTHR30154">
    <property type="entry name" value="LEUCINE-RESPONSIVE REGULATORY PROTEIN"/>
    <property type="match status" value="1"/>
</dbReference>
<gene>
    <name evidence="2" type="ORF">GCM10009740_13540</name>
</gene>
<dbReference type="InterPro" id="IPR011008">
    <property type="entry name" value="Dimeric_a/b-barrel"/>
</dbReference>
<feature type="domain" description="Transcription regulator AsnC/Lrp ligand binding" evidence="1">
    <location>
        <begin position="112"/>
        <end position="178"/>
    </location>
</feature>
<proteinExistence type="predicted"/>
<organism evidence="2 3">
    <name type="scientific">Terrabacter terrae</name>
    <dbReference type="NCBI Taxonomy" id="318434"/>
    <lineage>
        <taxon>Bacteria</taxon>
        <taxon>Bacillati</taxon>
        <taxon>Actinomycetota</taxon>
        <taxon>Actinomycetes</taxon>
        <taxon>Micrococcales</taxon>
        <taxon>Intrasporangiaceae</taxon>
        <taxon>Terrabacter</taxon>
    </lineage>
</organism>
<evidence type="ECO:0000259" key="1">
    <source>
        <dbReference type="Pfam" id="PF01037"/>
    </source>
</evidence>
<dbReference type="InterPro" id="IPR036388">
    <property type="entry name" value="WH-like_DNA-bd_sf"/>
</dbReference>
<dbReference type="SUPFAM" id="SSF54909">
    <property type="entry name" value="Dimeric alpha+beta barrel"/>
    <property type="match status" value="1"/>
</dbReference>
<dbReference type="InterPro" id="IPR019887">
    <property type="entry name" value="Tscrpt_reg_AsnC/Lrp_C"/>
</dbReference>
<comment type="caution">
    <text evidence="2">The sequence shown here is derived from an EMBL/GenBank/DDBJ whole genome shotgun (WGS) entry which is preliminary data.</text>
</comment>
<reference evidence="2 3" key="1">
    <citation type="journal article" date="2019" name="Int. J. Syst. Evol. Microbiol.">
        <title>The Global Catalogue of Microorganisms (GCM) 10K type strain sequencing project: providing services to taxonomists for standard genome sequencing and annotation.</title>
        <authorList>
            <consortium name="The Broad Institute Genomics Platform"/>
            <consortium name="The Broad Institute Genome Sequencing Center for Infectious Disease"/>
            <person name="Wu L."/>
            <person name="Ma J."/>
        </authorList>
    </citation>
    <scope>NUCLEOTIDE SEQUENCE [LARGE SCALE GENOMIC DNA]</scope>
    <source>
        <strain evidence="2 3">JCM 14283</strain>
    </source>
</reference>
<dbReference type="Gene3D" id="1.10.10.10">
    <property type="entry name" value="Winged helix-like DNA-binding domain superfamily/Winged helix DNA-binding domain"/>
    <property type="match status" value="1"/>
</dbReference>
<dbReference type="Proteomes" id="UP001501285">
    <property type="component" value="Unassembled WGS sequence"/>
</dbReference>
<evidence type="ECO:0000313" key="3">
    <source>
        <dbReference type="Proteomes" id="UP001501285"/>
    </source>
</evidence>
<sequence>MGVQERTSSLGTVHKLLPVCRVVLDTLTMTSPGGPSSRTPVDALDCRILLLLLTEPGIGVLGASRRLGVARGTVQARLERLQRTGVLRSMAPDVDPAALGYPVTAFCTLEIRQGRGGHSPVVEHLAAIPEVLEAHTITGSGDLLIRIVGRDNADLQRVIDQVVDDAHVTRASTVISLATRLDHRTVPLVEHLLEASS</sequence>
<name>A0ABN2U0Y3_9MICO</name>
<dbReference type="SUPFAM" id="SSF46785">
    <property type="entry name" value="Winged helix' DNA-binding domain"/>
    <property type="match status" value="1"/>
</dbReference>
<dbReference type="Pfam" id="PF13412">
    <property type="entry name" value="HTH_24"/>
    <property type="match status" value="1"/>
</dbReference>
<dbReference type="InterPro" id="IPR036390">
    <property type="entry name" value="WH_DNA-bd_sf"/>
</dbReference>
<dbReference type="InterPro" id="IPR019888">
    <property type="entry name" value="Tscrpt_reg_AsnC-like"/>
</dbReference>
<keyword evidence="3" id="KW-1185">Reference proteome</keyword>